<evidence type="ECO:0000313" key="1">
    <source>
        <dbReference type="EMBL" id="GFE11969.1"/>
    </source>
</evidence>
<keyword evidence="2" id="KW-1185">Reference proteome</keyword>
<dbReference type="Proteomes" id="UP000430079">
    <property type="component" value="Unassembled WGS sequence"/>
</dbReference>
<sequence length="172" mass="19703">MRLAEAHWAGQYCEFATSYGSGERDGYTDYTDAVPILVTTLDRLREHGPLGRVWFRFGHPTWQTLAEALDNPDDARVYRRRQRKRDQLRQHQRERERQEVRELWAAQEAAADAAREPGPVCQECHGPLESSPLEYDPREEEATPADGVHCAGCRIQLAEPTGRFGRVISAVW</sequence>
<name>A0A640SKK0_9ACTN</name>
<dbReference type="EMBL" id="BLIO01000001">
    <property type="protein sequence ID" value="GFE11969.1"/>
    <property type="molecule type" value="Genomic_DNA"/>
</dbReference>
<comment type="caution">
    <text evidence="1">The sequence shown here is derived from an EMBL/GenBank/DDBJ whole genome shotgun (WGS) entry which is preliminary data.</text>
</comment>
<protein>
    <submittedName>
        <fullName evidence="1">Uncharacterized protein</fullName>
    </submittedName>
</protein>
<proteinExistence type="predicted"/>
<evidence type="ECO:0000313" key="2">
    <source>
        <dbReference type="Proteomes" id="UP000430079"/>
    </source>
</evidence>
<organism evidence="1 2">
    <name type="scientific">Streptomyces glebosus</name>
    <dbReference type="NCBI Taxonomy" id="249580"/>
    <lineage>
        <taxon>Bacteria</taxon>
        <taxon>Bacillati</taxon>
        <taxon>Actinomycetota</taxon>
        <taxon>Actinomycetes</taxon>
        <taxon>Kitasatosporales</taxon>
        <taxon>Streptomycetaceae</taxon>
        <taxon>Streptomyces</taxon>
    </lineage>
</organism>
<gene>
    <name evidence="1" type="ORF">Sgleb_00160</name>
</gene>
<reference evidence="1 2" key="1">
    <citation type="submission" date="2019-12" db="EMBL/GenBank/DDBJ databases">
        <title>Whole genome shotgun sequence of Streptomyces hygroscopicus subsp. glebosus NBRC 13786.</title>
        <authorList>
            <person name="Ichikawa N."/>
            <person name="Kimura A."/>
            <person name="Kitahashi Y."/>
            <person name="Komaki H."/>
            <person name="Tamura T."/>
        </authorList>
    </citation>
    <scope>NUCLEOTIDE SEQUENCE [LARGE SCALE GENOMIC DNA]</scope>
    <source>
        <strain evidence="1 2">NBRC 13786</strain>
    </source>
</reference>
<dbReference type="AlphaFoldDB" id="A0A640SKK0"/>
<accession>A0A640SKK0</accession>